<dbReference type="EMBL" id="JAUSVK010000001">
    <property type="protein sequence ID" value="MDQ0393869.1"/>
    <property type="molecule type" value="Genomic_DNA"/>
</dbReference>
<accession>A0ABU0FIB9</accession>
<evidence type="ECO:0000313" key="1">
    <source>
        <dbReference type="EMBL" id="MDQ0393869.1"/>
    </source>
</evidence>
<comment type="caution">
    <text evidence="1">The sequence shown here is derived from an EMBL/GenBank/DDBJ whole genome shotgun (WGS) entry which is preliminary data.</text>
</comment>
<dbReference type="RefSeq" id="WP_307429877.1">
    <property type="nucleotide sequence ID" value="NZ_JAUSVK010000001.1"/>
</dbReference>
<reference evidence="1 2" key="1">
    <citation type="submission" date="2023-07" db="EMBL/GenBank/DDBJ databases">
        <title>Genomic Encyclopedia of Type Strains, Phase IV (KMG-IV): sequencing the most valuable type-strain genomes for metagenomic binning, comparative biology and taxonomic classification.</title>
        <authorList>
            <person name="Goeker M."/>
        </authorList>
    </citation>
    <scope>NUCLEOTIDE SEQUENCE [LARGE SCALE GENOMIC DNA]</scope>
    <source>
        <strain evidence="1 2">DSM 5896</strain>
    </source>
</reference>
<sequence>MSASMLASIRLRRRSGRPAACVASLARARVLGALVGIGFAASPAWAEPATPQGARDLTDALARFIGRAPFDKGLITITPQGESYGLDADFDSGKLGFPADGPVIRFGPFHLQLTPQDDGTYAMTSAPAPLFFSFASAGKAPAVRLEERLEGCTATGTFDPKLALFSRSTSGCDRQTLTLRTPVEDIDATFGRIAVQTSAAPAADSVDAHMTADLADLVETVTVKNPLRPTPATVIRAGAAHQDFTVKGLAAGKILEIIALLAGKDMAGGIAALQEGMKSKALAALPLWREISGDMVLNDFSMGTPAGIVRAAAVDEKIRSTGLVPQARYSFGIAVSGLSLPDDLVPDWAKSFVPTQGRLDFEIAGFDLEAMARRVIRDFDATKYPPLPGDLHAALAGLFAQGHPRLHFEQELKASGLDVTGRGDTSIVPAQQGTATISASGLDGLIAAINGSSLPNRQRALLSLAFIKGLAKAGPDGRAVWDVEFDSLARRITVNGQTFGPGKPR</sequence>
<keyword evidence="2" id="KW-1185">Reference proteome</keyword>
<protein>
    <recommendedName>
        <fullName evidence="3">DUF2125 domain-containing protein</fullName>
    </recommendedName>
</protein>
<name>A0ABU0FIB9_9HYPH</name>
<organism evidence="1 2">
    <name type="scientific">Labrys monachus</name>
    <dbReference type="NCBI Taxonomy" id="217067"/>
    <lineage>
        <taxon>Bacteria</taxon>
        <taxon>Pseudomonadati</taxon>
        <taxon>Pseudomonadota</taxon>
        <taxon>Alphaproteobacteria</taxon>
        <taxon>Hyphomicrobiales</taxon>
        <taxon>Xanthobacteraceae</taxon>
        <taxon>Labrys</taxon>
    </lineage>
</organism>
<evidence type="ECO:0008006" key="3">
    <source>
        <dbReference type="Google" id="ProtNLM"/>
    </source>
</evidence>
<gene>
    <name evidence="1" type="ORF">J3R73_003661</name>
</gene>
<dbReference type="Proteomes" id="UP001237448">
    <property type="component" value="Unassembled WGS sequence"/>
</dbReference>
<proteinExistence type="predicted"/>
<evidence type="ECO:0000313" key="2">
    <source>
        <dbReference type="Proteomes" id="UP001237448"/>
    </source>
</evidence>